<sequence length="349" mass="38057">MNNLTAEQRQRMEENRKKALQKLNRLKSSSTGASSNSNGSKLTGTSLSRNTLNSSVKSLPHASSSFPSNIKSSFSEVKATEPVSNTSLSLATSPNNKSSSKPVINSYEMRRIEENRQRALEKRAALHLSTSGNVENEYLSINPNQVTSKGISNFYKSSPSATSDINANKSASGRNFVAGISTNSSGNPCSSGFTGYNGGLNTPKSGYQPKAMGMNSKNEDKIASLLKEADEGPKPVLGKAITGTFRLMSRERFVADVGYYAPMIEIFKTMQSRKYDPESRKWNFSLSEHDNLAEALRPLRPSACISPLPHFVRKTLQAADKQMPSSCVDLFGLDPKLLDALMPFQHEGV</sequence>
<accession>A0AAN8X2S6</accession>
<comment type="caution">
    <text evidence="3">The sequence shown here is derived from an EMBL/GenBank/DDBJ whole genome shotgun (WGS) entry which is preliminary data.</text>
</comment>
<feature type="compositionally biased region" description="Low complexity" evidence="1">
    <location>
        <begin position="28"/>
        <end position="40"/>
    </location>
</feature>
<evidence type="ECO:0000313" key="3">
    <source>
        <dbReference type="EMBL" id="KAK7076921.1"/>
    </source>
</evidence>
<dbReference type="InterPro" id="IPR010003">
    <property type="entry name" value="HARP_dom"/>
</dbReference>
<reference evidence="3 4" key="1">
    <citation type="submission" date="2023-11" db="EMBL/GenBank/DDBJ databases">
        <title>Halocaridina rubra genome assembly.</title>
        <authorList>
            <person name="Smith C."/>
        </authorList>
    </citation>
    <scope>NUCLEOTIDE SEQUENCE [LARGE SCALE GENOMIC DNA]</scope>
    <source>
        <strain evidence="3">EP-1</strain>
        <tissue evidence="3">Whole</tissue>
    </source>
</reference>
<dbReference type="EMBL" id="JAXCGZ010009510">
    <property type="protein sequence ID" value="KAK7076921.1"/>
    <property type="molecule type" value="Genomic_DNA"/>
</dbReference>
<dbReference type="PROSITE" id="PS51467">
    <property type="entry name" value="HARP"/>
    <property type="match status" value="1"/>
</dbReference>
<feature type="non-terminal residue" evidence="3">
    <location>
        <position position="349"/>
    </location>
</feature>
<evidence type="ECO:0000313" key="4">
    <source>
        <dbReference type="Proteomes" id="UP001381693"/>
    </source>
</evidence>
<dbReference type="Pfam" id="PF07443">
    <property type="entry name" value="HARP"/>
    <property type="match status" value="1"/>
</dbReference>
<keyword evidence="3" id="KW-0378">Hydrolase</keyword>
<name>A0AAN8X2S6_HALRR</name>
<proteinExistence type="predicted"/>
<protein>
    <submittedName>
        <fullName evidence="3">SWI/SNF-related matrix-associated actin-dependent regulator of chromatin subfamily A-like protein 1</fullName>
        <ecNumber evidence="3">3.6.4.12</ecNumber>
    </submittedName>
</protein>
<dbReference type="EC" id="3.6.4.12" evidence="3"/>
<organism evidence="3 4">
    <name type="scientific">Halocaridina rubra</name>
    <name type="common">Hawaiian red shrimp</name>
    <dbReference type="NCBI Taxonomy" id="373956"/>
    <lineage>
        <taxon>Eukaryota</taxon>
        <taxon>Metazoa</taxon>
        <taxon>Ecdysozoa</taxon>
        <taxon>Arthropoda</taxon>
        <taxon>Crustacea</taxon>
        <taxon>Multicrustacea</taxon>
        <taxon>Malacostraca</taxon>
        <taxon>Eumalacostraca</taxon>
        <taxon>Eucarida</taxon>
        <taxon>Decapoda</taxon>
        <taxon>Pleocyemata</taxon>
        <taxon>Caridea</taxon>
        <taxon>Atyoidea</taxon>
        <taxon>Atyidae</taxon>
        <taxon>Halocaridina</taxon>
    </lineage>
</organism>
<dbReference type="AlphaFoldDB" id="A0AAN8X2S6"/>
<feature type="compositionally biased region" description="Basic and acidic residues" evidence="1">
    <location>
        <begin position="8"/>
        <end position="17"/>
    </location>
</feature>
<evidence type="ECO:0000256" key="1">
    <source>
        <dbReference type="SAM" id="MobiDB-lite"/>
    </source>
</evidence>
<keyword evidence="4" id="KW-1185">Reference proteome</keyword>
<gene>
    <name evidence="3" type="primary">SMARCAL1_2</name>
    <name evidence="3" type="ORF">SK128_018035</name>
</gene>
<dbReference type="Proteomes" id="UP001381693">
    <property type="component" value="Unassembled WGS sequence"/>
</dbReference>
<feature type="region of interest" description="Disordered" evidence="1">
    <location>
        <begin position="1"/>
        <end position="48"/>
    </location>
</feature>
<dbReference type="GO" id="GO:0003678">
    <property type="term" value="F:DNA helicase activity"/>
    <property type="evidence" value="ECO:0007669"/>
    <property type="project" value="UniProtKB-EC"/>
</dbReference>
<feature type="domain" description="HARP" evidence="2">
    <location>
        <begin position="233"/>
        <end position="309"/>
    </location>
</feature>
<evidence type="ECO:0000259" key="2">
    <source>
        <dbReference type="PROSITE" id="PS51467"/>
    </source>
</evidence>
<dbReference type="GO" id="GO:0016787">
    <property type="term" value="F:hydrolase activity"/>
    <property type="evidence" value="ECO:0007669"/>
    <property type="project" value="UniProtKB-KW"/>
</dbReference>